<dbReference type="GO" id="GO:0003697">
    <property type="term" value="F:single-stranded DNA binding"/>
    <property type="evidence" value="ECO:0007669"/>
    <property type="project" value="TreeGrafter"/>
</dbReference>
<protein>
    <recommendedName>
        <fullName evidence="1">AAA+ ATPase domain-containing protein</fullName>
    </recommendedName>
</protein>
<reference evidence="2 3" key="1">
    <citation type="journal article" date="2016" name="Int. J. Mol. Sci.">
        <title>Comparative genomics of the extreme acidophile Acidithiobacillus thiooxidans reveals intraspecific divergence and niche adaptation.</title>
        <authorList>
            <person name="Zhang X."/>
            <person name="Feng X."/>
            <person name="Tao J."/>
            <person name="Ma L."/>
            <person name="Xiao Y."/>
            <person name="Liang Y."/>
            <person name="Liu X."/>
            <person name="Yin H."/>
        </authorList>
    </citation>
    <scope>NUCLEOTIDE SEQUENCE [LARGE SCALE GENOMIC DNA]</scope>
    <source>
        <strain evidence="2 3">A02</strain>
    </source>
</reference>
<dbReference type="Pfam" id="PF00004">
    <property type="entry name" value="AAA"/>
    <property type="match status" value="1"/>
</dbReference>
<dbReference type="InterPro" id="IPR027065">
    <property type="entry name" value="Lon_Prtase"/>
</dbReference>
<dbReference type="PANTHER" id="PTHR43718">
    <property type="entry name" value="LON PROTEASE"/>
    <property type="match status" value="1"/>
</dbReference>
<organism evidence="2 3">
    <name type="scientific">Acidithiobacillus thiooxidans</name>
    <name type="common">Thiobacillus thiooxidans</name>
    <dbReference type="NCBI Taxonomy" id="930"/>
    <lineage>
        <taxon>Bacteria</taxon>
        <taxon>Pseudomonadati</taxon>
        <taxon>Pseudomonadota</taxon>
        <taxon>Acidithiobacillia</taxon>
        <taxon>Acidithiobacillales</taxon>
        <taxon>Acidithiobacillaceae</taxon>
        <taxon>Acidithiobacillus</taxon>
    </lineage>
</organism>
<dbReference type="InterPro" id="IPR003593">
    <property type="entry name" value="AAA+_ATPase"/>
</dbReference>
<dbReference type="InterPro" id="IPR003959">
    <property type="entry name" value="ATPase_AAA_core"/>
</dbReference>
<dbReference type="EMBL" id="LWSA01000021">
    <property type="protein sequence ID" value="OCX76717.1"/>
    <property type="molecule type" value="Genomic_DNA"/>
</dbReference>
<name>A0A1C2JMT5_ACITH</name>
<sequence>MPLQTHPFVRTFPPETTLDLYDPLQIESLLHRLVPHQEGREMNQSERALWNLAEYLFKNPQTRSLQGVSPPFLSGWITIQNELQQQFPHFEAVTEILRDHWHLAYHARTGLQLPPILLLGEPGLGKTFFAARLAQLLDLEYRYLSMATTTAGFVLSGMDHSWSEAKPGQIFQQLVYGRQANPLVLLDEIDKRSTDIRYDALSPLYSLLEGHTAQQFCDEFFPLPLDASRIQWVATANTLASIPEPIQSRMRVVTVRAPTQMERLQIAGNIYQDLVRKQPWGWLFDPELDTRVSTAVAEICQTPREIRQVLEQLCGHAVQRLQTPYPRTHALQPTLQDLPQRRQPAVAAFGFTLKTQQPSQVYAG</sequence>
<dbReference type="RefSeq" id="WP_010637517.1">
    <property type="nucleotide sequence ID" value="NZ_JABBDT010000069.1"/>
</dbReference>
<proteinExistence type="predicted"/>
<gene>
    <name evidence="2" type="ORF">A6P07_01980</name>
</gene>
<dbReference type="eggNOG" id="COG0466">
    <property type="taxonomic scope" value="Bacteria"/>
</dbReference>
<dbReference type="GO" id="GO:0051131">
    <property type="term" value="P:chaperone-mediated protein complex assembly"/>
    <property type="evidence" value="ECO:0007669"/>
    <property type="project" value="TreeGrafter"/>
</dbReference>
<evidence type="ECO:0000259" key="1">
    <source>
        <dbReference type="SMART" id="SM00382"/>
    </source>
</evidence>
<dbReference type="GO" id="GO:0007005">
    <property type="term" value="P:mitochondrion organization"/>
    <property type="evidence" value="ECO:0007669"/>
    <property type="project" value="TreeGrafter"/>
</dbReference>
<dbReference type="GO" id="GO:0016887">
    <property type="term" value="F:ATP hydrolysis activity"/>
    <property type="evidence" value="ECO:0007669"/>
    <property type="project" value="InterPro"/>
</dbReference>
<accession>A0A1C2JMT5</accession>
<dbReference type="GO" id="GO:0006515">
    <property type="term" value="P:protein quality control for misfolded or incompletely synthesized proteins"/>
    <property type="evidence" value="ECO:0007669"/>
    <property type="project" value="TreeGrafter"/>
</dbReference>
<dbReference type="GO" id="GO:0004252">
    <property type="term" value="F:serine-type endopeptidase activity"/>
    <property type="evidence" value="ECO:0007669"/>
    <property type="project" value="InterPro"/>
</dbReference>
<dbReference type="SUPFAM" id="SSF52540">
    <property type="entry name" value="P-loop containing nucleoside triphosphate hydrolases"/>
    <property type="match status" value="1"/>
</dbReference>
<dbReference type="PANTHER" id="PTHR43718:SF2">
    <property type="entry name" value="LON PROTEASE HOMOLOG, MITOCHONDRIAL"/>
    <property type="match status" value="1"/>
</dbReference>
<dbReference type="GO" id="GO:0005524">
    <property type="term" value="F:ATP binding"/>
    <property type="evidence" value="ECO:0007669"/>
    <property type="project" value="InterPro"/>
</dbReference>
<dbReference type="Proteomes" id="UP000094893">
    <property type="component" value="Unassembled WGS sequence"/>
</dbReference>
<dbReference type="SMART" id="SM00382">
    <property type="entry name" value="AAA"/>
    <property type="match status" value="1"/>
</dbReference>
<evidence type="ECO:0000313" key="3">
    <source>
        <dbReference type="Proteomes" id="UP000094893"/>
    </source>
</evidence>
<evidence type="ECO:0000313" key="2">
    <source>
        <dbReference type="EMBL" id="OCX76717.1"/>
    </source>
</evidence>
<dbReference type="AlphaFoldDB" id="A0A1C2JMT5"/>
<dbReference type="InterPro" id="IPR027417">
    <property type="entry name" value="P-loop_NTPase"/>
</dbReference>
<dbReference type="Gene3D" id="3.40.50.300">
    <property type="entry name" value="P-loop containing nucleotide triphosphate hydrolases"/>
    <property type="match status" value="1"/>
</dbReference>
<comment type="caution">
    <text evidence="2">The sequence shown here is derived from an EMBL/GenBank/DDBJ whole genome shotgun (WGS) entry which is preliminary data.</text>
</comment>
<feature type="domain" description="AAA+ ATPase" evidence="1">
    <location>
        <begin position="112"/>
        <end position="258"/>
    </location>
</feature>
<dbReference type="GO" id="GO:0004176">
    <property type="term" value="F:ATP-dependent peptidase activity"/>
    <property type="evidence" value="ECO:0007669"/>
    <property type="project" value="InterPro"/>
</dbReference>